<dbReference type="PRINTS" id="PR01491">
    <property type="entry name" value="KVCHANNEL"/>
</dbReference>
<evidence type="ECO:0000256" key="7">
    <source>
        <dbReference type="ARBA" id="ARBA00022958"/>
    </source>
</evidence>
<dbReference type="PRINTS" id="PR00169">
    <property type="entry name" value="KCHANNEL"/>
</dbReference>
<evidence type="ECO:0000256" key="5">
    <source>
        <dbReference type="ARBA" id="ARBA00022826"/>
    </source>
</evidence>
<evidence type="ECO:0000256" key="4">
    <source>
        <dbReference type="ARBA" id="ARBA00022692"/>
    </source>
</evidence>
<keyword evidence="11" id="KW-0407">Ion channel</keyword>
<keyword evidence="14" id="KW-1185">Reference proteome</keyword>
<dbReference type="Pfam" id="PF00520">
    <property type="entry name" value="Ion_trans"/>
    <property type="match status" value="1"/>
</dbReference>
<feature type="domain" description="Ion transport" evidence="12">
    <location>
        <begin position="9"/>
        <end position="184"/>
    </location>
</feature>
<dbReference type="GO" id="GO:0032590">
    <property type="term" value="C:dendrite membrane"/>
    <property type="evidence" value="ECO:0007669"/>
    <property type="project" value="TreeGrafter"/>
</dbReference>
<keyword evidence="8" id="KW-1133">Transmembrane helix</keyword>
<name>A0A6A4K398_APOLU</name>
<dbReference type="GO" id="GO:0001508">
    <property type="term" value="P:action potential"/>
    <property type="evidence" value="ECO:0007669"/>
    <property type="project" value="TreeGrafter"/>
</dbReference>
<keyword evidence="7" id="KW-0630">Potassium</keyword>
<dbReference type="Proteomes" id="UP000466442">
    <property type="component" value="Linkage Group LG5"/>
</dbReference>
<dbReference type="PANTHER" id="PTHR11537">
    <property type="entry name" value="VOLTAGE-GATED POTASSIUM CHANNEL"/>
    <property type="match status" value="1"/>
</dbReference>
<keyword evidence="9" id="KW-0406">Ion transport</keyword>
<dbReference type="GO" id="GO:0043679">
    <property type="term" value="C:axon terminus"/>
    <property type="evidence" value="ECO:0007669"/>
    <property type="project" value="TreeGrafter"/>
</dbReference>
<evidence type="ECO:0000256" key="3">
    <source>
        <dbReference type="ARBA" id="ARBA00022538"/>
    </source>
</evidence>
<dbReference type="InterPro" id="IPR005821">
    <property type="entry name" value="Ion_trans_dom"/>
</dbReference>
<dbReference type="AlphaFoldDB" id="A0A6A4K398"/>
<keyword evidence="5" id="KW-0631">Potassium channel</keyword>
<evidence type="ECO:0000256" key="8">
    <source>
        <dbReference type="ARBA" id="ARBA00022989"/>
    </source>
</evidence>
<dbReference type="InterPro" id="IPR027359">
    <property type="entry name" value="Volt_channel_dom_sf"/>
</dbReference>
<dbReference type="GO" id="GO:0008076">
    <property type="term" value="C:voltage-gated potassium channel complex"/>
    <property type="evidence" value="ECO:0007669"/>
    <property type="project" value="InterPro"/>
</dbReference>
<dbReference type="OrthoDB" id="10025005at2759"/>
<keyword evidence="2" id="KW-0813">Transport</keyword>
<dbReference type="InterPro" id="IPR003968">
    <property type="entry name" value="K_chnl_volt-dep_Kv"/>
</dbReference>
<reference evidence="13" key="1">
    <citation type="journal article" date="2021" name="Mol. Ecol. Resour.">
        <title>Apolygus lucorum genome provides insights into omnivorousness and mesophyll feeding.</title>
        <authorList>
            <person name="Liu Y."/>
            <person name="Liu H."/>
            <person name="Wang H."/>
            <person name="Huang T."/>
            <person name="Liu B."/>
            <person name="Yang B."/>
            <person name="Yin L."/>
            <person name="Li B."/>
            <person name="Zhang Y."/>
            <person name="Zhang S."/>
            <person name="Jiang F."/>
            <person name="Zhang X."/>
            <person name="Ren Y."/>
            <person name="Wang B."/>
            <person name="Wang S."/>
            <person name="Lu Y."/>
            <person name="Wu K."/>
            <person name="Fan W."/>
            <person name="Wang G."/>
        </authorList>
    </citation>
    <scope>NUCLEOTIDE SEQUENCE</scope>
    <source>
        <strain evidence="13">12Hb</strain>
    </source>
</reference>
<dbReference type="GO" id="GO:0032809">
    <property type="term" value="C:neuronal cell body membrane"/>
    <property type="evidence" value="ECO:0007669"/>
    <property type="project" value="TreeGrafter"/>
</dbReference>
<comment type="caution">
    <text evidence="13">The sequence shown here is derived from an EMBL/GenBank/DDBJ whole genome shotgun (WGS) entry which is preliminary data.</text>
</comment>
<keyword evidence="10" id="KW-0472">Membrane</keyword>
<dbReference type="SUPFAM" id="SSF81324">
    <property type="entry name" value="Voltage-gated potassium channels"/>
    <property type="match status" value="1"/>
</dbReference>
<protein>
    <recommendedName>
        <fullName evidence="12">Ion transport domain-containing protein</fullName>
    </recommendedName>
</protein>
<evidence type="ECO:0000256" key="9">
    <source>
        <dbReference type="ARBA" id="ARBA00023065"/>
    </source>
</evidence>
<evidence type="ECO:0000256" key="1">
    <source>
        <dbReference type="ARBA" id="ARBA00004141"/>
    </source>
</evidence>
<keyword evidence="4" id="KW-0812">Transmembrane</keyword>
<dbReference type="Gene3D" id="1.20.120.350">
    <property type="entry name" value="Voltage-gated potassium channels. Chain C"/>
    <property type="match status" value="1"/>
</dbReference>
<dbReference type="Gene3D" id="1.10.287.70">
    <property type="match status" value="1"/>
</dbReference>
<evidence type="ECO:0000256" key="6">
    <source>
        <dbReference type="ARBA" id="ARBA00022882"/>
    </source>
</evidence>
<dbReference type="GO" id="GO:0042734">
    <property type="term" value="C:presynaptic membrane"/>
    <property type="evidence" value="ECO:0007669"/>
    <property type="project" value="TreeGrafter"/>
</dbReference>
<dbReference type="GO" id="GO:0005251">
    <property type="term" value="F:delayed rectifier potassium channel activity"/>
    <property type="evidence" value="ECO:0007669"/>
    <property type="project" value="TreeGrafter"/>
</dbReference>
<sequence length="269" mass="29890">MDAILLQVVGVMSVFFIFVSVLTFALKTHPDLRVPVMLNITRSGSNNTTWTDIKIRSDPHVSFFFVELVCNVWFTFELVVRLIVSPNKVQFMKSPVNLIDVMATLSFYTDVLLQDPVARALDKADILEFFSIVRILRLFKLTRHSPGLKILIHTFKASAKELTLLVFFLVLGIVVFASLVYYAERLQTGVLLTQMAAPEVALAKGLWLIATLPLQRAQPTCPNQLSSVVKGAAGVSPARLCLFSIPSLSFAKIVLTGARIERALELNPN</sequence>
<evidence type="ECO:0000256" key="2">
    <source>
        <dbReference type="ARBA" id="ARBA00022448"/>
    </source>
</evidence>
<proteinExistence type="predicted"/>
<evidence type="ECO:0000256" key="11">
    <source>
        <dbReference type="ARBA" id="ARBA00023303"/>
    </source>
</evidence>
<evidence type="ECO:0000259" key="12">
    <source>
        <dbReference type="Pfam" id="PF00520"/>
    </source>
</evidence>
<evidence type="ECO:0000313" key="14">
    <source>
        <dbReference type="Proteomes" id="UP000466442"/>
    </source>
</evidence>
<gene>
    <name evidence="13" type="ORF">GE061_013793</name>
</gene>
<evidence type="ECO:0000313" key="13">
    <source>
        <dbReference type="EMBL" id="KAF6210686.1"/>
    </source>
</evidence>
<keyword evidence="6" id="KW-0851">Voltage-gated channel</keyword>
<dbReference type="GO" id="GO:0045211">
    <property type="term" value="C:postsynaptic membrane"/>
    <property type="evidence" value="ECO:0007669"/>
    <property type="project" value="TreeGrafter"/>
</dbReference>
<dbReference type="PANTHER" id="PTHR11537:SF278">
    <property type="entry name" value="SHAW-LIKE, ISOFORM C"/>
    <property type="match status" value="1"/>
</dbReference>
<dbReference type="InterPro" id="IPR028325">
    <property type="entry name" value="VG_K_chnl"/>
</dbReference>
<keyword evidence="3" id="KW-0633">Potassium transport</keyword>
<dbReference type="EMBL" id="WIXP02000005">
    <property type="protein sequence ID" value="KAF6210686.1"/>
    <property type="molecule type" value="Genomic_DNA"/>
</dbReference>
<comment type="subcellular location">
    <subcellularLocation>
        <location evidence="1">Membrane</location>
        <topology evidence="1">Multi-pass membrane protein</topology>
    </subcellularLocation>
</comment>
<evidence type="ECO:0000256" key="10">
    <source>
        <dbReference type="ARBA" id="ARBA00023136"/>
    </source>
</evidence>
<organism evidence="13 14">
    <name type="scientific">Apolygus lucorum</name>
    <name type="common">Small green plant bug</name>
    <name type="synonym">Lygocoris lucorum</name>
    <dbReference type="NCBI Taxonomy" id="248454"/>
    <lineage>
        <taxon>Eukaryota</taxon>
        <taxon>Metazoa</taxon>
        <taxon>Ecdysozoa</taxon>
        <taxon>Arthropoda</taxon>
        <taxon>Hexapoda</taxon>
        <taxon>Insecta</taxon>
        <taxon>Pterygota</taxon>
        <taxon>Neoptera</taxon>
        <taxon>Paraneoptera</taxon>
        <taxon>Hemiptera</taxon>
        <taxon>Heteroptera</taxon>
        <taxon>Panheteroptera</taxon>
        <taxon>Cimicomorpha</taxon>
        <taxon>Miridae</taxon>
        <taxon>Mirini</taxon>
        <taxon>Apolygus</taxon>
    </lineage>
</organism>
<accession>A0A6A4K398</accession>